<organism evidence="1">
    <name type="scientific">Magallana gigas</name>
    <name type="common">Pacific oyster</name>
    <name type="synonym">Crassostrea gigas</name>
    <dbReference type="NCBI Taxonomy" id="29159"/>
    <lineage>
        <taxon>Eukaryota</taxon>
        <taxon>Metazoa</taxon>
        <taxon>Spiralia</taxon>
        <taxon>Lophotrochozoa</taxon>
        <taxon>Mollusca</taxon>
        <taxon>Bivalvia</taxon>
        <taxon>Autobranchia</taxon>
        <taxon>Pteriomorphia</taxon>
        <taxon>Ostreida</taxon>
        <taxon>Ostreoidea</taxon>
        <taxon>Ostreidae</taxon>
        <taxon>Magallana</taxon>
    </lineage>
</organism>
<gene>
    <name evidence="1" type="ORF">CGI_10028381</name>
</gene>
<reference evidence="1" key="1">
    <citation type="journal article" date="2012" name="Nature">
        <title>The oyster genome reveals stress adaptation and complexity of shell formation.</title>
        <authorList>
            <person name="Zhang G."/>
            <person name="Fang X."/>
            <person name="Guo X."/>
            <person name="Li L."/>
            <person name="Luo R."/>
            <person name="Xu F."/>
            <person name="Yang P."/>
            <person name="Zhang L."/>
            <person name="Wang X."/>
            <person name="Qi H."/>
            <person name="Xiong Z."/>
            <person name="Que H."/>
            <person name="Xie Y."/>
            <person name="Holland P.W."/>
            <person name="Paps J."/>
            <person name="Zhu Y."/>
            <person name="Wu F."/>
            <person name="Chen Y."/>
            <person name="Wang J."/>
            <person name="Peng C."/>
            <person name="Meng J."/>
            <person name="Yang L."/>
            <person name="Liu J."/>
            <person name="Wen B."/>
            <person name="Zhang N."/>
            <person name="Huang Z."/>
            <person name="Zhu Q."/>
            <person name="Feng Y."/>
            <person name="Mount A."/>
            <person name="Hedgecock D."/>
            <person name="Xu Z."/>
            <person name="Liu Y."/>
            <person name="Domazet-Loso T."/>
            <person name="Du Y."/>
            <person name="Sun X."/>
            <person name="Zhang S."/>
            <person name="Liu B."/>
            <person name="Cheng P."/>
            <person name="Jiang X."/>
            <person name="Li J."/>
            <person name="Fan D."/>
            <person name="Wang W."/>
            <person name="Fu W."/>
            <person name="Wang T."/>
            <person name="Wang B."/>
            <person name="Zhang J."/>
            <person name="Peng Z."/>
            <person name="Li Y."/>
            <person name="Li N."/>
            <person name="Wang J."/>
            <person name="Chen M."/>
            <person name="He Y."/>
            <person name="Tan F."/>
            <person name="Song X."/>
            <person name="Zheng Q."/>
            <person name="Huang R."/>
            <person name="Yang H."/>
            <person name="Du X."/>
            <person name="Chen L."/>
            <person name="Yang M."/>
            <person name="Gaffney P.M."/>
            <person name="Wang S."/>
            <person name="Luo L."/>
            <person name="She Z."/>
            <person name="Ming Y."/>
            <person name="Huang W."/>
            <person name="Zhang S."/>
            <person name="Huang B."/>
            <person name="Zhang Y."/>
            <person name="Qu T."/>
            <person name="Ni P."/>
            <person name="Miao G."/>
            <person name="Wang J."/>
            <person name="Wang Q."/>
            <person name="Steinberg C.E."/>
            <person name="Wang H."/>
            <person name="Li N."/>
            <person name="Qian L."/>
            <person name="Zhang G."/>
            <person name="Li Y."/>
            <person name="Yang H."/>
            <person name="Liu X."/>
            <person name="Wang J."/>
            <person name="Yin Y."/>
            <person name="Wang J."/>
        </authorList>
    </citation>
    <scope>NUCLEOTIDE SEQUENCE [LARGE SCALE GENOMIC DNA]</scope>
    <source>
        <strain evidence="1">05x7-T-G4-1.051#20</strain>
    </source>
</reference>
<dbReference type="HOGENOM" id="CLU_1919092_0_0_1"/>
<protein>
    <submittedName>
        <fullName evidence="1">Uncharacterized protein</fullName>
    </submittedName>
</protein>
<proteinExistence type="predicted"/>
<evidence type="ECO:0000313" key="1">
    <source>
        <dbReference type="EMBL" id="EKC37148.1"/>
    </source>
</evidence>
<sequence length="132" mass="15083">MNTCYNYLVILSVFWNGFERIEGACTFPTTWDGTWYDSSLTAADVTFNKASLQVTSGWTITAYSSTVSTWTCVDHDSSSNLILFKSVLIFVFIRPCMTTFWHYICTSVFFIYVTEVINMLTCLAHFKTPLDV</sequence>
<dbReference type="InParanoid" id="K1QU32"/>
<dbReference type="AlphaFoldDB" id="K1QU32"/>
<accession>K1QU32</accession>
<dbReference type="EMBL" id="JH823235">
    <property type="protein sequence ID" value="EKC37148.1"/>
    <property type="molecule type" value="Genomic_DNA"/>
</dbReference>
<name>K1QU32_MAGGI</name>